<organism evidence="2 3">
    <name type="scientific">Eutypa lata (strain UCR-EL1)</name>
    <name type="common">Grapevine dieback disease fungus</name>
    <name type="synonym">Eutypa armeniacae</name>
    <dbReference type="NCBI Taxonomy" id="1287681"/>
    <lineage>
        <taxon>Eukaryota</taxon>
        <taxon>Fungi</taxon>
        <taxon>Dikarya</taxon>
        <taxon>Ascomycota</taxon>
        <taxon>Pezizomycotina</taxon>
        <taxon>Sordariomycetes</taxon>
        <taxon>Xylariomycetidae</taxon>
        <taxon>Xylariales</taxon>
        <taxon>Diatrypaceae</taxon>
        <taxon>Eutypa</taxon>
    </lineage>
</organism>
<dbReference type="Proteomes" id="UP000012174">
    <property type="component" value="Unassembled WGS sequence"/>
</dbReference>
<keyword evidence="3" id="KW-1185">Reference proteome</keyword>
<gene>
    <name evidence="2" type="ORF">UCREL1_6267</name>
</gene>
<dbReference type="KEGG" id="ela:UCREL1_6267"/>
<feature type="region of interest" description="Disordered" evidence="1">
    <location>
        <begin position="1"/>
        <end position="70"/>
    </location>
</feature>
<dbReference type="STRING" id="1287681.M7SK73"/>
<protein>
    <submittedName>
        <fullName evidence="2">Uncharacterized protein</fullName>
    </submittedName>
</protein>
<evidence type="ECO:0000313" key="3">
    <source>
        <dbReference type="Proteomes" id="UP000012174"/>
    </source>
</evidence>
<proteinExistence type="predicted"/>
<reference evidence="3" key="1">
    <citation type="journal article" date="2013" name="Genome Announc.">
        <title>Draft genome sequence of the grapevine dieback fungus Eutypa lata UCR-EL1.</title>
        <authorList>
            <person name="Blanco-Ulate B."/>
            <person name="Rolshausen P.E."/>
            <person name="Cantu D."/>
        </authorList>
    </citation>
    <scope>NUCLEOTIDE SEQUENCE [LARGE SCALE GENOMIC DNA]</scope>
    <source>
        <strain evidence="3">UCR-EL1</strain>
    </source>
</reference>
<dbReference type="HOGENOM" id="CLU_1299702_0_0_1"/>
<dbReference type="EMBL" id="KB706595">
    <property type="protein sequence ID" value="EMR66739.1"/>
    <property type="molecule type" value="Genomic_DNA"/>
</dbReference>
<accession>M7SK73</accession>
<name>M7SK73_EUTLA</name>
<evidence type="ECO:0000256" key="1">
    <source>
        <dbReference type="SAM" id="MobiDB-lite"/>
    </source>
</evidence>
<dbReference type="AlphaFoldDB" id="M7SK73"/>
<sequence length="212" mass="22507">MVQQQPTFHRAPRFRQQPDLFSNNNNNSNNDGGDEGFSSAAAIVPAPHHRRDPLPDVFSPHHRRRGTNRYAPGGLAAEVRDWLVDIEAGKSSNASKPGAGGGTGRGEWVAEIVVDDASAAPGMVLVSGRLRHQGMVAEVMGEGRAGEDVDTSTSTSTSDTKVVLAGPGRLVGLARRNEVTKGVLVGIARPVWEVELQGLGTWTVACDWVVLG</sequence>
<evidence type="ECO:0000313" key="2">
    <source>
        <dbReference type="EMBL" id="EMR66739.1"/>
    </source>
</evidence>
<dbReference type="OrthoDB" id="5389296at2759"/>